<accession>A0A4Y2BQH2</accession>
<dbReference type="EMBL" id="BGPR01000094">
    <property type="protein sequence ID" value="GBL93526.1"/>
    <property type="molecule type" value="Genomic_DNA"/>
</dbReference>
<evidence type="ECO:0000313" key="2">
    <source>
        <dbReference type="Proteomes" id="UP000499080"/>
    </source>
</evidence>
<name>A0A4Y2BQH2_ARAVE</name>
<proteinExistence type="predicted"/>
<organism evidence="1 2">
    <name type="scientific">Araneus ventricosus</name>
    <name type="common">Orbweaver spider</name>
    <name type="synonym">Epeira ventricosa</name>
    <dbReference type="NCBI Taxonomy" id="182803"/>
    <lineage>
        <taxon>Eukaryota</taxon>
        <taxon>Metazoa</taxon>
        <taxon>Ecdysozoa</taxon>
        <taxon>Arthropoda</taxon>
        <taxon>Chelicerata</taxon>
        <taxon>Arachnida</taxon>
        <taxon>Araneae</taxon>
        <taxon>Araneomorphae</taxon>
        <taxon>Entelegynae</taxon>
        <taxon>Araneoidea</taxon>
        <taxon>Araneidae</taxon>
        <taxon>Araneus</taxon>
    </lineage>
</organism>
<reference evidence="1 2" key="1">
    <citation type="journal article" date="2019" name="Sci. Rep.">
        <title>Orb-weaving spider Araneus ventricosus genome elucidates the spidroin gene catalogue.</title>
        <authorList>
            <person name="Kono N."/>
            <person name="Nakamura H."/>
            <person name="Ohtoshi R."/>
            <person name="Moran D.A.P."/>
            <person name="Shinohara A."/>
            <person name="Yoshida Y."/>
            <person name="Fujiwara M."/>
            <person name="Mori M."/>
            <person name="Tomita M."/>
            <person name="Arakawa K."/>
        </authorList>
    </citation>
    <scope>NUCLEOTIDE SEQUENCE [LARGE SCALE GENOMIC DNA]</scope>
</reference>
<dbReference type="AlphaFoldDB" id="A0A4Y2BQH2"/>
<keyword evidence="2" id="KW-1185">Reference proteome</keyword>
<gene>
    <name evidence="1" type="ORF">AVEN_59713_1</name>
</gene>
<sequence length="107" mass="12229">MTEMNCLSPRQGLDWIFLKKVQKILTTTNFLLDKAGQEGLCILIGYLKVRQSTNIITLVSLPLYMNGYVENDLIYRKTNRGFFSRTMSQPASHCLTRRFWASTGSSS</sequence>
<evidence type="ECO:0000313" key="1">
    <source>
        <dbReference type="EMBL" id="GBL93526.1"/>
    </source>
</evidence>
<protein>
    <submittedName>
        <fullName evidence="1">Uncharacterized protein</fullName>
    </submittedName>
</protein>
<comment type="caution">
    <text evidence="1">The sequence shown here is derived from an EMBL/GenBank/DDBJ whole genome shotgun (WGS) entry which is preliminary data.</text>
</comment>
<dbReference type="Proteomes" id="UP000499080">
    <property type="component" value="Unassembled WGS sequence"/>
</dbReference>